<proteinExistence type="predicted"/>
<accession>A0A9N8WAD5</accession>
<name>A0A9N8WAD5_9GLOM</name>
<protein>
    <submittedName>
        <fullName evidence="1">9023_t:CDS:1</fullName>
    </submittedName>
</protein>
<dbReference type="Proteomes" id="UP000789759">
    <property type="component" value="Unassembled WGS sequence"/>
</dbReference>
<keyword evidence="2" id="KW-1185">Reference proteome</keyword>
<dbReference type="EMBL" id="CAJVQA010000615">
    <property type="protein sequence ID" value="CAG8482868.1"/>
    <property type="molecule type" value="Genomic_DNA"/>
</dbReference>
<dbReference type="AlphaFoldDB" id="A0A9N8WAD5"/>
<reference evidence="1" key="1">
    <citation type="submission" date="2021-06" db="EMBL/GenBank/DDBJ databases">
        <authorList>
            <person name="Kallberg Y."/>
            <person name="Tangrot J."/>
            <person name="Rosling A."/>
        </authorList>
    </citation>
    <scope>NUCLEOTIDE SEQUENCE</scope>
    <source>
        <strain evidence="1">FL966</strain>
    </source>
</reference>
<evidence type="ECO:0000313" key="1">
    <source>
        <dbReference type="EMBL" id="CAG8482868.1"/>
    </source>
</evidence>
<evidence type="ECO:0000313" key="2">
    <source>
        <dbReference type="Proteomes" id="UP000789759"/>
    </source>
</evidence>
<comment type="caution">
    <text evidence="1">The sequence shown here is derived from an EMBL/GenBank/DDBJ whole genome shotgun (WGS) entry which is preliminary data.</text>
</comment>
<gene>
    <name evidence="1" type="ORF">CPELLU_LOCUS1604</name>
</gene>
<organism evidence="1 2">
    <name type="scientific">Cetraspora pellucida</name>
    <dbReference type="NCBI Taxonomy" id="1433469"/>
    <lineage>
        <taxon>Eukaryota</taxon>
        <taxon>Fungi</taxon>
        <taxon>Fungi incertae sedis</taxon>
        <taxon>Mucoromycota</taxon>
        <taxon>Glomeromycotina</taxon>
        <taxon>Glomeromycetes</taxon>
        <taxon>Diversisporales</taxon>
        <taxon>Gigasporaceae</taxon>
        <taxon>Cetraspora</taxon>
    </lineage>
</organism>
<sequence>MNASISLQREDGTYKNMEILKYQNPEFLKSWNTLDERNIVCDDMIICLHF</sequence>